<dbReference type="Proteomes" id="UP000236732">
    <property type="component" value="Unassembled WGS sequence"/>
</dbReference>
<comment type="similarity">
    <text evidence="1">Belongs to the peptidase S33 family.</text>
</comment>
<protein>
    <submittedName>
        <fullName evidence="5">Pimeloyl-ACP methyl ester carboxylesterase</fullName>
    </submittedName>
</protein>
<gene>
    <name evidence="5" type="ORF">SAMN05444920_13720</name>
</gene>
<accession>A0A1H6EZZ4</accession>
<dbReference type="AlphaFoldDB" id="A0A1H6EZZ4"/>
<evidence type="ECO:0000259" key="4">
    <source>
        <dbReference type="Pfam" id="PF06441"/>
    </source>
</evidence>
<organism evidence="5 6">
    <name type="scientific">Nonomuraea solani</name>
    <dbReference type="NCBI Taxonomy" id="1144553"/>
    <lineage>
        <taxon>Bacteria</taxon>
        <taxon>Bacillati</taxon>
        <taxon>Actinomycetota</taxon>
        <taxon>Actinomycetes</taxon>
        <taxon>Streptosporangiales</taxon>
        <taxon>Streptosporangiaceae</taxon>
        <taxon>Nonomuraea</taxon>
    </lineage>
</organism>
<dbReference type="SUPFAM" id="SSF53474">
    <property type="entry name" value="alpha/beta-Hydrolases"/>
    <property type="match status" value="1"/>
</dbReference>
<dbReference type="Gene3D" id="3.40.50.1820">
    <property type="entry name" value="alpha/beta hydrolase"/>
    <property type="match status" value="1"/>
</dbReference>
<dbReference type="Pfam" id="PF06441">
    <property type="entry name" value="EHN"/>
    <property type="match status" value="1"/>
</dbReference>
<feature type="domain" description="Epoxide hydrolase N-terminal" evidence="4">
    <location>
        <begin position="13"/>
        <end position="117"/>
    </location>
</feature>
<reference evidence="5 6" key="1">
    <citation type="submission" date="2016-10" db="EMBL/GenBank/DDBJ databases">
        <authorList>
            <person name="de Groot N.N."/>
        </authorList>
    </citation>
    <scope>NUCLEOTIDE SEQUENCE [LARGE SCALE GENOMIC DNA]</scope>
    <source>
        <strain evidence="5 6">CGMCC 4.7037</strain>
    </source>
</reference>
<dbReference type="OrthoDB" id="4654311at2"/>
<keyword evidence="6" id="KW-1185">Reference proteome</keyword>
<evidence type="ECO:0000313" key="5">
    <source>
        <dbReference type="EMBL" id="SEH03460.1"/>
    </source>
</evidence>
<dbReference type="InterPro" id="IPR010497">
    <property type="entry name" value="Epoxide_hydro_N"/>
</dbReference>
<evidence type="ECO:0000256" key="2">
    <source>
        <dbReference type="ARBA" id="ARBA00022797"/>
    </source>
</evidence>
<dbReference type="GO" id="GO:0004301">
    <property type="term" value="F:epoxide hydrolase activity"/>
    <property type="evidence" value="ECO:0007669"/>
    <property type="project" value="TreeGrafter"/>
</dbReference>
<evidence type="ECO:0000256" key="1">
    <source>
        <dbReference type="ARBA" id="ARBA00010088"/>
    </source>
</evidence>
<dbReference type="PIRSF" id="PIRSF001112">
    <property type="entry name" value="Epoxide_hydrolase"/>
    <property type="match status" value="1"/>
</dbReference>
<dbReference type="PANTHER" id="PTHR21661">
    <property type="entry name" value="EPOXIDE HYDROLASE 1-RELATED"/>
    <property type="match status" value="1"/>
</dbReference>
<keyword evidence="2" id="KW-0058">Aromatic hydrocarbons catabolism</keyword>
<dbReference type="GO" id="GO:0097176">
    <property type="term" value="P:epoxide metabolic process"/>
    <property type="evidence" value="ECO:0007669"/>
    <property type="project" value="TreeGrafter"/>
</dbReference>
<evidence type="ECO:0000256" key="3">
    <source>
        <dbReference type="ARBA" id="ARBA00022801"/>
    </source>
</evidence>
<dbReference type="PANTHER" id="PTHR21661:SF35">
    <property type="entry name" value="EPOXIDE HYDROLASE"/>
    <property type="match status" value="1"/>
</dbReference>
<proteinExistence type="inferred from homology"/>
<dbReference type="InterPro" id="IPR029058">
    <property type="entry name" value="AB_hydrolase_fold"/>
</dbReference>
<name>A0A1H6EZZ4_9ACTN</name>
<dbReference type="InterPro" id="IPR016292">
    <property type="entry name" value="Epoxide_hydrolase"/>
</dbReference>
<dbReference type="EMBL" id="FNVT01000037">
    <property type="protein sequence ID" value="SEH03460.1"/>
    <property type="molecule type" value="Genomic_DNA"/>
</dbReference>
<evidence type="ECO:0000313" key="6">
    <source>
        <dbReference type="Proteomes" id="UP000236732"/>
    </source>
</evidence>
<sequence>MLPCRALPNLVDMKPFSVNIAQNDLDDLHERLRRTRWTREIAGQGWSRGVPLDYLKGLADYWLNDFDWRAAEAEYNKHPQFVTEIDGQNIHFFHIRSSSEDALPLLLLHDNPGGVIGFLDVLEPLSRHFHLVVPSCPGVGFSGYLTSPGWTVPRTAAAFAELMSRLGYERYGTQGGGGGANLGLELARQVPERLVGVHVNAYVAFPSPEETEFTADEQRRLGIMQTFMQDGLGFNQIMSTRPQTISYGLTDSPVAQLAWIVEKFKEWTDSAAELPEDAFTRDRILTDVSVMWFTATAGSVANLYYEVRHDPGAYAPKPRVTVPTGALLAREDVTIRRFAERDANIVRWTELAGGGAYLALESPGLLVEDVRAFYATLTTTGDAGQ</sequence>
<keyword evidence="3" id="KW-0378">Hydrolase</keyword>